<keyword evidence="4" id="KW-0963">Cytoplasm</keyword>
<feature type="compositionally biased region" description="Low complexity" evidence="7">
    <location>
        <begin position="234"/>
        <end position="243"/>
    </location>
</feature>
<evidence type="ECO:0000259" key="9">
    <source>
        <dbReference type="Pfam" id="PF14748"/>
    </source>
</evidence>
<name>A0A1G9YJY5_9EURY</name>
<dbReference type="GO" id="GO:0005737">
    <property type="term" value="C:cytoplasm"/>
    <property type="evidence" value="ECO:0007669"/>
    <property type="project" value="UniProtKB-SubCell"/>
</dbReference>
<dbReference type="HAMAP" id="MF_01925">
    <property type="entry name" value="P5C_reductase"/>
    <property type="match status" value="1"/>
</dbReference>
<feature type="region of interest" description="Disordered" evidence="7">
    <location>
        <begin position="233"/>
        <end position="258"/>
    </location>
</feature>
<evidence type="ECO:0000313" key="11">
    <source>
        <dbReference type="Proteomes" id="UP000199451"/>
    </source>
</evidence>
<comment type="pathway">
    <text evidence="4">Amino-acid biosynthesis; L-proline biosynthesis; L-proline from L-glutamate 5-semialdehyde: step 1/1.</text>
</comment>
<keyword evidence="4" id="KW-0028">Amino-acid biosynthesis</keyword>
<gene>
    <name evidence="4" type="primary">proC</name>
    <name evidence="10" type="ORF">SAMN04487949_3344</name>
</gene>
<dbReference type="InterPro" id="IPR029036">
    <property type="entry name" value="P5CR_dimer"/>
</dbReference>
<dbReference type="Pfam" id="PF03807">
    <property type="entry name" value="F420_oxidored"/>
    <property type="match status" value="1"/>
</dbReference>
<dbReference type="PIRSF" id="PIRSF000193">
    <property type="entry name" value="Pyrrol-5-carb_rd"/>
    <property type="match status" value="1"/>
</dbReference>
<keyword evidence="3 4" id="KW-0560">Oxidoreductase</keyword>
<feature type="compositionally biased region" description="Basic and acidic residues" evidence="7">
    <location>
        <begin position="244"/>
        <end position="258"/>
    </location>
</feature>
<comment type="catalytic activity">
    <reaction evidence="4">
        <text>L-proline + NADP(+) = (S)-1-pyrroline-5-carboxylate + NADPH + 2 H(+)</text>
        <dbReference type="Rhea" id="RHEA:14109"/>
        <dbReference type="ChEBI" id="CHEBI:15378"/>
        <dbReference type="ChEBI" id="CHEBI:17388"/>
        <dbReference type="ChEBI" id="CHEBI:57783"/>
        <dbReference type="ChEBI" id="CHEBI:58349"/>
        <dbReference type="ChEBI" id="CHEBI:60039"/>
        <dbReference type="EC" id="1.5.1.2"/>
    </reaction>
</comment>
<dbReference type="Gene3D" id="1.10.3730.10">
    <property type="entry name" value="ProC C-terminal domain-like"/>
    <property type="match status" value="1"/>
</dbReference>
<feature type="domain" description="Pyrroline-5-carboxylate reductase dimerisation" evidence="9">
    <location>
        <begin position="147"/>
        <end position="251"/>
    </location>
</feature>
<dbReference type="EC" id="1.5.1.2" evidence="4 5"/>
<proteinExistence type="inferred from homology"/>
<keyword evidence="11" id="KW-1185">Reference proteome</keyword>
<dbReference type="GO" id="GO:0055129">
    <property type="term" value="P:L-proline biosynthetic process"/>
    <property type="evidence" value="ECO:0007669"/>
    <property type="project" value="UniProtKB-UniRule"/>
</dbReference>
<dbReference type="EMBL" id="FNHL01000005">
    <property type="protein sequence ID" value="SDN09427.1"/>
    <property type="molecule type" value="Genomic_DNA"/>
</dbReference>
<evidence type="ECO:0000256" key="7">
    <source>
        <dbReference type="SAM" id="MobiDB-lite"/>
    </source>
</evidence>
<evidence type="ECO:0000256" key="2">
    <source>
        <dbReference type="ARBA" id="ARBA00022857"/>
    </source>
</evidence>
<dbReference type="Gene3D" id="3.40.50.720">
    <property type="entry name" value="NAD(P)-binding Rossmann-like Domain"/>
    <property type="match status" value="1"/>
</dbReference>
<accession>A0A1G9YJY5</accession>
<evidence type="ECO:0000256" key="5">
    <source>
        <dbReference type="NCBIfam" id="TIGR00112"/>
    </source>
</evidence>
<evidence type="ECO:0000256" key="3">
    <source>
        <dbReference type="ARBA" id="ARBA00023002"/>
    </source>
</evidence>
<evidence type="ECO:0000256" key="4">
    <source>
        <dbReference type="HAMAP-Rule" id="MF_01925"/>
    </source>
</evidence>
<reference evidence="11" key="1">
    <citation type="submission" date="2016-10" db="EMBL/GenBank/DDBJ databases">
        <authorList>
            <person name="Varghese N."/>
            <person name="Submissions S."/>
        </authorList>
    </citation>
    <scope>NUCLEOTIDE SEQUENCE [LARGE SCALE GENOMIC DNA]</scope>
    <source>
        <strain evidence="11">CGMCC 1.10119</strain>
    </source>
</reference>
<dbReference type="Proteomes" id="UP000199451">
    <property type="component" value="Unassembled WGS sequence"/>
</dbReference>
<dbReference type="GO" id="GO:0004735">
    <property type="term" value="F:pyrroline-5-carboxylate reductase activity"/>
    <property type="evidence" value="ECO:0007669"/>
    <property type="project" value="UniProtKB-UniRule"/>
</dbReference>
<evidence type="ECO:0000313" key="10">
    <source>
        <dbReference type="EMBL" id="SDN09427.1"/>
    </source>
</evidence>
<comment type="function">
    <text evidence="4">Catalyzes the reduction of 1-pyrroline-5-carboxylate (PCA) to L-proline.</text>
</comment>
<organism evidence="10 11">
    <name type="scientific">Halogranum gelatinilyticum</name>
    <dbReference type="NCBI Taxonomy" id="660521"/>
    <lineage>
        <taxon>Archaea</taxon>
        <taxon>Methanobacteriati</taxon>
        <taxon>Methanobacteriota</taxon>
        <taxon>Stenosarchaea group</taxon>
        <taxon>Halobacteria</taxon>
        <taxon>Halobacteriales</taxon>
        <taxon>Haloferacaceae</taxon>
    </lineage>
</organism>
<dbReference type="InterPro" id="IPR028939">
    <property type="entry name" value="P5C_Rdtase_cat_N"/>
</dbReference>
<sequence>MVHVSVIGCGNMGSALVKGLSRTGRHTITACDVDSEALAAVEPYCETATTELAVAAESPVVFVVVKPDLTATIVEELDLSDDQTLVSIAAGVSTTTLEARTDASVVRVMPNLAAATGDMAAAVAGAELTDNVVELLSDAGVFVEVDEAQMHISTAVNGSGPAFVFYLLNAMTQAGVAGGLDPDDAEILAAQTFKGAAETVLTSEKSIDELIDDVCSPKGTTIEGMEVLRESTADEAVSDAVAAAERRSEELARGTGDE</sequence>
<dbReference type="Pfam" id="PF14748">
    <property type="entry name" value="P5CR_dimer"/>
    <property type="match status" value="1"/>
</dbReference>
<evidence type="ECO:0000256" key="1">
    <source>
        <dbReference type="ARBA" id="ARBA00005525"/>
    </source>
</evidence>
<feature type="binding site" evidence="6">
    <location>
        <begin position="7"/>
        <end position="12"/>
    </location>
    <ligand>
        <name>NADP(+)</name>
        <dbReference type="ChEBI" id="CHEBI:58349"/>
    </ligand>
</feature>
<keyword evidence="4" id="KW-0641">Proline biosynthesis</keyword>
<keyword evidence="2 4" id="KW-0521">NADP</keyword>
<feature type="domain" description="Pyrroline-5-carboxylate reductase catalytic N-terminal" evidence="8">
    <location>
        <begin position="4"/>
        <end position="91"/>
    </location>
</feature>
<dbReference type="RefSeq" id="WP_089699296.1">
    <property type="nucleotide sequence ID" value="NZ_FNHL01000005.1"/>
</dbReference>
<dbReference type="NCBIfam" id="TIGR00112">
    <property type="entry name" value="proC"/>
    <property type="match status" value="1"/>
</dbReference>
<evidence type="ECO:0000259" key="8">
    <source>
        <dbReference type="Pfam" id="PF03807"/>
    </source>
</evidence>
<dbReference type="STRING" id="660521.SAMN04487949_3344"/>
<dbReference type="FunFam" id="1.10.3730.10:FF:000001">
    <property type="entry name" value="Pyrroline-5-carboxylate reductase"/>
    <property type="match status" value="1"/>
</dbReference>
<protein>
    <recommendedName>
        <fullName evidence="4 5">Pyrroline-5-carboxylate reductase</fullName>
        <shortName evidence="4">P5C reductase</shortName>
        <shortName evidence="4">P5CR</shortName>
        <ecNumber evidence="4 5">1.5.1.2</ecNumber>
    </recommendedName>
    <alternativeName>
        <fullName evidence="4">PCA reductase</fullName>
    </alternativeName>
</protein>
<evidence type="ECO:0000256" key="6">
    <source>
        <dbReference type="PIRSR" id="PIRSR000193-1"/>
    </source>
</evidence>
<comment type="subcellular location">
    <subcellularLocation>
        <location evidence="4">Cytoplasm</location>
    </subcellularLocation>
</comment>
<dbReference type="SUPFAM" id="SSF51735">
    <property type="entry name" value="NAD(P)-binding Rossmann-fold domains"/>
    <property type="match status" value="1"/>
</dbReference>
<dbReference type="InterPro" id="IPR008927">
    <property type="entry name" value="6-PGluconate_DH-like_C_sf"/>
</dbReference>
<dbReference type="PANTHER" id="PTHR11645:SF0">
    <property type="entry name" value="PYRROLINE-5-CARBOXYLATE REDUCTASE 3"/>
    <property type="match status" value="1"/>
</dbReference>
<dbReference type="PANTHER" id="PTHR11645">
    <property type="entry name" value="PYRROLINE-5-CARBOXYLATE REDUCTASE"/>
    <property type="match status" value="1"/>
</dbReference>
<dbReference type="SUPFAM" id="SSF48179">
    <property type="entry name" value="6-phosphogluconate dehydrogenase C-terminal domain-like"/>
    <property type="match status" value="1"/>
</dbReference>
<dbReference type="AlphaFoldDB" id="A0A1G9YJY5"/>
<comment type="catalytic activity">
    <reaction evidence="4">
        <text>L-proline + NAD(+) = (S)-1-pyrroline-5-carboxylate + NADH + 2 H(+)</text>
        <dbReference type="Rhea" id="RHEA:14105"/>
        <dbReference type="ChEBI" id="CHEBI:15378"/>
        <dbReference type="ChEBI" id="CHEBI:17388"/>
        <dbReference type="ChEBI" id="CHEBI:57540"/>
        <dbReference type="ChEBI" id="CHEBI:57945"/>
        <dbReference type="ChEBI" id="CHEBI:60039"/>
        <dbReference type="EC" id="1.5.1.2"/>
    </reaction>
</comment>
<dbReference type="InterPro" id="IPR000304">
    <property type="entry name" value="Pyrroline-COOH_reductase"/>
</dbReference>
<dbReference type="UniPathway" id="UPA00098">
    <property type="reaction ID" value="UER00361"/>
</dbReference>
<comment type="similarity">
    <text evidence="1 4">Belongs to the pyrroline-5-carboxylate reductase family.</text>
</comment>
<dbReference type="OrthoDB" id="25257at2157"/>
<dbReference type="InterPro" id="IPR036291">
    <property type="entry name" value="NAD(P)-bd_dom_sf"/>
</dbReference>